<evidence type="ECO:0000313" key="4">
    <source>
        <dbReference type="EMBL" id="SMO72664.1"/>
    </source>
</evidence>
<dbReference type="InterPro" id="IPR006683">
    <property type="entry name" value="Thioestr_dom"/>
</dbReference>
<keyword evidence="2" id="KW-0378">Hydrolase</keyword>
<protein>
    <submittedName>
        <fullName evidence="4">Uncharacterized domain 1-containing protein</fullName>
    </submittedName>
</protein>
<dbReference type="NCBIfam" id="TIGR00369">
    <property type="entry name" value="unchar_dom_1"/>
    <property type="match status" value="1"/>
</dbReference>
<dbReference type="RefSeq" id="WP_142714944.1">
    <property type="nucleotide sequence ID" value="NZ_FXTH01000011.1"/>
</dbReference>
<evidence type="ECO:0000313" key="5">
    <source>
        <dbReference type="Proteomes" id="UP000317593"/>
    </source>
</evidence>
<dbReference type="Proteomes" id="UP000317593">
    <property type="component" value="Unassembled WGS sequence"/>
</dbReference>
<dbReference type="GO" id="GO:0005829">
    <property type="term" value="C:cytosol"/>
    <property type="evidence" value="ECO:0007669"/>
    <property type="project" value="TreeGrafter"/>
</dbReference>
<evidence type="ECO:0000259" key="3">
    <source>
        <dbReference type="Pfam" id="PF03061"/>
    </source>
</evidence>
<dbReference type="InterPro" id="IPR029069">
    <property type="entry name" value="HotDog_dom_sf"/>
</dbReference>
<organism evidence="4 5">
    <name type="scientific">Fodinibius sediminis</name>
    <dbReference type="NCBI Taxonomy" id="1214077"/>
    <lineage>
        <taxon>Bacteria</taxon>
        <taxon>Pseudomonadati</taxon>
        <taxon>Balneolota</taxon>
        <taxon>Balneolia</taxon>
        <taxon>Balneolales</taxon>
        <taxon>Balneolaceae</taxon>
        <taxon>Fodinibius</taxon>
    </lineage>
</organism>
<dbReference type="PANTHER" id="PTHR43240">
    <property type="entry name" value="1,4-DIHYDROXY-2-NAPHTHOYL-COA THIOESTERASE 1"/>
    <property type="match status" value="1"/>
</dbReference>
<reference evidence="4 5" key="1">
    <citation type="submission" date="2017-05" db="EMBL/GenBank/DDBJ databases">
        <authorList>
            <person name="Varghese N."/>
            <person name="Submissions S."/>
        </authorList>
    </citation>
    <scope>NUCLEOTIDE SEQUENCE [LARGE SCALE GENOMIC DNA]</scope>
    <source>
        <strain evidence="4 5">DSM 21194</strain>
    </source>
</reference>
<evidence type="ECO:0000256" key="1">
    <source>
        <dbReference type="ARBA" id="ARBA00008324"/>
    </source>
</evidence>
<comment type="similarity">
    <text evidence="1">Belongs to the thioesterase PaaI family.</text>
</comment>
<dbReference type="GO" id="GO:0061522">
    <property type="term" value="F:1,4-dihydroxy-2-naphthoyl-CoA thioesterase activity"/>
    <property type="evidence" value="ECO:0007669"/>
    <property type="project" value="TreeGrafter"/>
</dbReference>
<dbReference type="Gene3D" id="3.10.129.10">
    <property type="entry name" value="Hotdog Thioesterase"/>
    <property type="match status" value="1"/>
</dbReference>
<keyword evidence="5" id="KW-1185">Reference proteome</keyword>
<dbReference type="OrthoDB" id="9798208at2"/>
<evidence type="ECO:0000256" key="2">
    <source>
        <dbReference type="ARBA" id="ARBA00022801"/>
    </source>
</evidence>
<proteinExistence type="inferred from homology"/>
<dbReference type="AlphaFoldDB" id="A0A521DLR3"/>
<sequence length="143" mass="15585">MYIQSDIQKRVQDFFDSGQANMGNALGISFVSFKKDEIKATMPVDERTIQPFGILHGGASVALAETLASIGAWLNIREEGKTAVGIEINANHIRSVKKGDSVTGTAVPVQRGRRIQVWETKIHTPSQKLVCISRCTLTVVDSS</sequence>
<name>A0A521DLR3_9BACT</name>
<dbReference type="Pfam" id="PF03061">
    <property type="entry name" value="4HBT"/>
    <property type="match status" value="1"/>
</dbReference>
<feature type="domain" description="Thioesterase" evidence="3">
    <location>
        <begin position="52"/>
        <end position="131"/>
    </location>
</feature>
<gene>
    <name evidence="4" type="ORF">SAMN06265218_11127</name>
</gene>
<dbReference type="CDD" id="cd03443">
    <property type="entry name" value="PaaI_thioesterase"/>
    <property type="match status" value="1"/>
</dbReference>
<accession>A0A521DLR3</accession>
<dbReference type="PANTHER" id="PTHR43240:SF5">
    <property type="entry name" value="1,4-DIHYDROXY-2-NAPHTHOYL-COA THIOESTERASE 1"/>
    <property type="match status" value="1"/>
</dbReference>
<dbReference type="InterPro" id="IPR003736">
    <property type="entry name" value="PAAI_dom"/>
</dbReference>
<dbReference type="EMBL" id="FXTH01000011">
    <property type="protein sequence ID" value="SMO72664.1"/>
    <property type="molecule type" value="Genomic_DNA"/>
</dbReference>
<dbReference type="SUPFAM" id="SSF54637">
    <property type="entry name" value="Thioesterase/thiol ester dehydrase-isomerase"/>
    <property type="match status" value="1"/>
</dbReference>